<reference evidence="2 3" key="1">
    <citation type="journal article" date="2016" name="Proc. Natl. Acad. Sci. U.S.A.">
        <title>Comparative genomics of biotechnologically important yeasts.</title>
        <authorList>
            <person name="Riley R."/>
            <person name="Haridas S."/>
            <person name="Wolfe K.H."/>
            <person name="Lopes M.R."/>
            <person name="Hittinger C.T."/>
            <person name="Goeker M."/>
            <person name="Salamov A.A."/>
            <person name="Wisecaver J.H."/>
            <person name="Long T.M."/>
            <person name="Calvey C.H."/>
            <person name="Aerts A.L."/>
            <person name="Barry K.W."/>
            <person name="Choi C."/>
            <person name="Clum A."/>
            <person name="Coughlan A.Y."/>
            <person name="Deshpande S."/>
            <person name="Douglass A.P."/>
            <person name="Hanson S.J."/>
            <person name="Klenk H.-P."/>
            <person name="LaButti K.M."/>
            <person name="Lapidus A."/>
            <person name="Lindquist E.A."/>
            <person name="Lipzen A.M."/>
            <person name="Meier-Kolthoff J.P."/>
            <person name="Ohm R.A."/>
            <person name="Otillar R.P."/>
            <person name="Pangilinan J.L."/>
            <person name="Peng Y."/>
            <person name="Rokas A."/>
            <person name="Rosa C.A."/>
            <person name="Scheuner C."/>
            <person name="Sibirny A.A."/>
            <person name="Slot J.C."/>
            <person name="Stielow J.B."/>
            <person name="Sun H."/>
            <person name="Kurtzman C.P."/>
            <person name="Blackwell M."/>
            <person name="Grigoriev I.V."/>
            <person name="Jeffries T.W."/>
        </authorList>
    </citation>
    <scope>NUCLEOTIDE SEQUENCE [LARGE SCALE GENOMIC DNA]</scope>
    <source>
        <strain evidence="2 3">NRRL Y-2026</strain>
    </source>
</reference>
<feature type="region of interest" description="Disordered" evidence="1">
    <location>
        <begin position="237"/>
        <end position="256"/>
    </location>
</feature>
<organism evidence="2 3">
    <name type="scientific">Pichia membranifaciens NRRL Y-2026</name>
    <dbReference type="NCBI Taxonomy" id="763406"/>
    <lineage>
        <taxon>Eukaryota</taxon>
        <taxon>Fungi</taxon>
        <taxon>Dikarya</taxon>
        <taxon>Ascomycota</taxon>
        <taxon>Saccharomycotina</taxon>
        <taxon>Pichiomycetes</taxon>
        <taxon>Pichiales</taxon>
        <taxon>Pichiaceae</taxon>
        <taxon>Pichia</taxon>
    </lineage>
</organism>
<gene>
    <name evidence="2" type="ORF">PICMEDRAFT_141070</name>
</gene>
<accession>A0A1E3NHC8</accession>
<feature type="compositionally biased region" description="Low complexity" evidence="1">
    <location>
        <begin position="285"/>
        <end position="296"/>
    </location>
</feature>
<protein>
    <submittedName>
        <fullName evidence="2">Uncharacterized protein</fullName>
    </submittedName>
</protein>
<evidence type="ECO:0000313" key="3">
    <source>
        <dbReference type="Proteomes" id="UP000094455"/>
    </source>
</evidence>
<evidence type="ECO:0000313" key="2">
    <source>
        <dbReference type="EMBL" id="ODQ45534.1"/>
    </source>
</evidence>
<dbReference type="Proteomes" id="UP000094455">
    <property type="component" value="Unassembled WGS sequence"/>
</dbReference>
<dbReference type="InterPro" id="IPR018555">
    <property type="entry name" value="C630.06c-like"/>
</dbReference>
<dbReference type="GeneID" id="30176914"/>
<proteinExistence type="predicted"/>
<feature type="compositionally biased region" description="Acidic residues" evidence="1">
    <location>
        <begin position="71"/>
        <end position="81"/>
    </location>
</feature>
<dbReference type="Pfam" id="PF09428">
    <property type="entry name" value="DUF2011"/>
    <property type="match status" value="1"/>
</dbReference>
<feature type="compositionally biased region" description="Basic and acidic residues" evidence="1">
    <location>
        <begin position="268"/>
        <end position="284"/>
    </location>
</feature>
<name>A0A1E3NHC8_9ASCO</name>
<keyword evidence="3" id="KW-1185">Reference proteome</keyword>
<dbReference type="RefSeq" id="XP_019016647.1">
    <property type="nucleotide sequence ID" value="XM_019160227.1"/>
</dbReference>
<dbReference type="STRING" id="763406.A0A1E3NHC8"/>
<dbReference type="AlphaFoldDB" id="A0A1E3NHC8"/>
<feature type="region of interest" description="Disordered" evidence="1">
    <location>
        <begin position="1"/>
        <end position="106"/>
    </location>
</feature>
<feature type="compositionally biased region" description="Polar residues" evidence="1">
    <location>
        <begin position="1"/>
        <end position="12"/>
    </location>
</feature>
<dbReference type="OrthoDB" id="3996649at2759"/>
<dbReference type="EMBL" id="KV454004">
    <property type="protein sequence ID" value="ODQ45534.1"/>
    <property type="molecule type" value="Genomic_DNA"/>
</dbReference>
<evidence type="ECO:0000256" key="1">
    <source>
        <dbReference type="SAM" id="MobiDB-lite"/>
    </source>
</evidence>
<sequence>MVFQHAHQSQTDFHPPLRGLLPPRPGQHSPERPMSDVKTVSRSQLYESGGEDAASSDEQEYNCPPPGFDFEIVDVDDDVDADQPPAAEAGDAGDKTDDSTSLAKDGDDKVEYFPLFSTTATPNGASLTNSSGTAGSLVRIKVDDLADVDEEQEPGKVKDEEWDQIAKERNESRRPLSYYYHDGDGDDQVEKYKAVAVDGDTVIQWSKHFRILTNYRVKDLAKHNATVDLYHKIDRSARDGKGKKRGGKKQRDAKIFRKERLKEWKQKLAEARERARQRSYREDPAATAGATSSTKTKFGDSFRKRSNTVSKNIGRPGKPVFRTE</sequence>
<feature type="compositionally biased region" description="Basic and acidic residues" evidence="1">
    <location>
        <begin position="92"/>
        <end position="106"/>
    </location>
</feature>
<feature type="region of interest" description="Disordered" evidence="1">
    <location>
        <begin position="268"/>
        <end position="324"/>
    </location>
</feature>